<dbReference type="RefSeq" id="WP_174625673.1">
    <property type="nucleotide sequence ID" value="NZ_CADCXN010000057.1"/>
</dbReference>
<evidence type="ECO:0000313" key="8">
    <source>
        <dbReference type="EMBL" id="CAA9890763.1"/>
    </source>
</evidence>
<comment type="subcellular location">
    <subcellularLocation>
        <location evidence="1">Cell membrane</location>
        <topology evidence="1">Multi-pass membrane protein</topology>
    </subcellularLocation>
</comment>
<dbReference type="EMBL" id="CADCXN010000057">
    <property type="protein sequence ID" value="CAA9890763.1"/>
    <property type="molecule type" value="Genomic_DNA"/>
</dbReference>
<comment type="similarity">
    <text evidence="2">Belongs to the VirD4/TraG family.</text>
</comment>
<dbReference type="CDD" id="cd01127">
    <property type="entry name" value="TrwB_TraG_TraD_VirD4"/>
    <property type="match status" value="2"/>
</dbReference>
<accession>A0A8S0Y691</accession>
<dbReference type="PANTHER" id="PTHR37937:SF1">
    <property type="entry name" value="CONJUGATIVE TRANSFER: DNA TRANSPORT"/>
    <property type="match status" value="1"/>
</dbReference>
<evidence type="ECO:0000256" key="4">
    <source>
        <dbReference type="ARBA" id="ARBA00022692"/>
    </source>
</evidence>
<dbReference type="Pfam" id="PF02534">
    <property type="entry name" value="T4SS-DNA_transf"/>
    <property type="match status" value="1"/>
</dbReference>
<feature type="transmembrane region" description="Helical" evidence="7">
    <location>
        <begin position="12"/>
        <end position="39"/>
    </location>
</feature>
<evidence type="ECO:0000256" key="3">
    <source>
        <dbReference type="ARBA" id="ARBA00022475"/>
    </source>
</evidence>
<comment type="caution">
    <text evidence="8">The sequence shown here is derived from an EMBL/GenBank/DDBJ whole genome shotgun (WGS) entry which is preliminary data.</text>
</comment>
<gene>
    <name evidence="8" type="ORF">METHB2_290010</name>
</gene>
<name>A0A8S0Y691_9GAMM</name>
<protein>
    <recommendedName>
        <fullName evidence="10">Type IV secretory system conjugative DNA transfer family protein</fullName>
    </recommendedName>
</protein>
<evidence type="ECO:0000256" key="7">
    <source>
        <dbReference type="SAM" id="Phobius"/>
    </source>
</evidence>
<reference evidence="8 9" key="1">
    <citation type="submission" date="2020-02" db="EMBL/GenBank/DDBJ databases">
        <authorList>
            <person name="Hogendoorn C."/>
        </authorList>
    </citation>
    <scope>NUCLEOTIDE SEQUENCE [LARGE SCALE GENOMIC DNA]</scope>
    <source>
        <strain evidence="8">METHB21</strain>
    </source>
</reference>
<organism evidence="8 9">
    <name type="scientific">Candidatus Methylobacter favarea</name>
    <dbReference type="NCBI Taxonomy" id="2707345"/>
    <lineage>
        <taxon>Bacteria</taxon>
        <taxon>Pseudomonadati</taxon>
        <taxon>Pseudomonadota</taxon>
        <taxon>Gammaproteobacteria</taxon>
        <taxon>Methylococcales</taxon>
        <taxon>Methylococcaceae</taxon>
        <taxon>Methylobacter</taxon>
    </lineage>
</organism>
<dbReference type="InterPro" id="IPR027417">
    <property type="entry name" value="P-loop_NTPase"/>
</dbReference>
<evidence type="ECO:0008006" key="10">
    <source>
        <dbReference type="Google" id="ProtNLM"/>
    </source>
</evidence>
<keyword evidence="3" id="KW-1003">Cell membrane</keyword>
<evidence type="ECO:0000313" key="9">
    <source>
        <dbReference type="Proteomes" id="UP000494216"/>
    </source>
</evidence>
<dbReference type="GO" id="GO:0005886">
    <property type="term" value="C:plasma membrane"/>
    <property type="evidence" value="ECO:0007669"/>
    <property type="project" value="UniProtKB-SubCell"/>
</dbReference>
<proteinExistence type="inferred from homology"/>
<dbReference type="InterPro" id="IPR003688">
    <property type="entry name" value="TraG/VirD4"/>
</dbReference>
<keyword evidence="4 7" id="KW-0812">Transmembrane</keyword>
<feature type="transmembrane region" description="Helical" evidence="7">
    <location>
        <begin position="64"/>
        <end position="87"/>
    </location>
</feature>
<evidence type="ECO:0000256" key="6">
    <source>
        <dbReference type="ARBA" id="ARBA00023136"/>
    </source>
</evidence>
<keyword evidence="9" id="KW-1185">Reference proteome</keyword>
<dbReference type="InterPro" id="IPR051539">
    <property type="entry name" value="T4SS-coupling_protein"/>
</dbReference>
<keyword evidence="6 7" id="KW-0472">Membrane</keyword>
<evidence type="ECO:0000256" key="2">
    <source>
        <dbReference type="ARBA" id="ARBA00008806"/>
    </source>
</evidence>
<dbReference type="SUPFAM" id="SSF52540">
    <property type="entry name" value="P-loop containing nucleoside triphosphate hydrolases"/>
    <property type="match status" value="1"/>
</dbReference>
<dbReference type="PANTHER" id="PTHR37937">
    <property type="entry name" value="CONJUGATIVE TRANSFER: DNA TRANSPORT"/>
    <property type="match status" value="1"/>
</dbReference>
<dbReference type="AlphaFoldDB" id="A0A8S0Y691"/>
<dbReference type="Proteomes" id="UP000494216">
    <property type="component" value="Unassembled WGS sequence"/>
</dbReference>
<evidence type="ECO:0000256" key="1">
    <source>
        <dbReference type="ARBA" id="ARBA00004651"/>
    </source>
</evidence>
<dbReference type="Gene3D" id="3.40.50.300">
    <property type="entry name" value="P-loop containing nucleotide triphosphate hydrolases"/>
    <property type="match status" value="1"/>
</dbReference>
<sequence>MTQISNMNSWAKALSITLLVLVAMTLWAYLAGGIFLVAYDHEFEEATPLTLYQYWYHYGAEKDIQQWLAIASGISALIVLSPGLMFFAPEKKSLFGDARFATRREIAKAGLFGEKGIIVGQLGKRYLMFGGPQHAIISAPTRSGKGVGIVIPNLLNWPDSVVVLDIKQENWNITSGYRHKYGQECYLFNPAATDFRTHRYNPLAYINSDPNFRIDDVQKIANMLFPDQAGTDVIWTATPRSLFLGVVLFLAETPGKPVTLGQVLRETLVEGDGAEYFTKIITERIEAGKPLSGACVRALNSYISISSENTRAGVMTSFRSRLELWMNPIVDAATSENDFDLRDVRKRRMSIYLGVTPDNLERMAPLLNLFFQQLIDLNTRELPNQNKTIKRTCMLLMDEFTAIGKIPVLSKGISYIAGYGLRMMPIIQSPGQLIEVYQTAAAQTFQTNHALQIIYPPSPKEIKTANEVSEWLGYQTVKGVSVSKGKHLFGKKSPTESTSDQRRALMLPQEITSLEQTKELVIMENVRPILARKVVYYKDPAFVDRLKSVSSKLKALGAELPTEDQMNSAIKDGELAAPVPLIDLDRHHRRTGGDIAITITSPQKPSGQVMSIYRSAEPKDVPNFTKMSLANFVLDFSSVESPQPGELDEAALHAYADDLCRQAGITA</sequence>
<evidence type="ECO:0000256" key="5">
    <source>
        <dbReference type="ARBA" id="ARBA00022989"/>
    </source>
</evidence>
<keyword evidence="5 7" id="KW-1133">Transmembrane helix</keyword>